<dbReference type="InterPro" id="IPR002477">
    <property type="entry name" value="Peptidoglycan-bd-like"/>
</dbReference>
<dbReference type="RefSeq" id="WP_127085496.1">
    <property type="nucleotide sequence ID" value="NZ_RSCL01000023.1"/>
</dbReference>
<sequence length="216" mass="23064">MNNKFISSSLKLIGLVSAMSLAALPLSSKLAYAQTPLIITVDGYLNEYSPSNAPLLRRGIVSSTVQDVQILLRRLGFYYGPIDGIYGAQTASGVITFQRSRNLIANGAVDSRTWEALIKADNRTSPTPVSNLNKYSPQTAPVLRIGSRGQAVRDIQGFLKQKGFYTGAVDGIYGNATATAVEAFQRRDARVGNDGIVGQSTWAAIINAAGNPLAIN</sequence>
<protein>
    <recommendedName>
        <fullName evidence="2">Peptidoglycan binding-like domain-containing protein</fullName>
    </recommendedName>
</protein>
<dbReference type="AlphaFoldDB" id="A0A433V3H8"/>
<dbReference type="Gene3D" id="1.10.101.10">
    <property type="entry name" value="PGBD-like superfamily/PGBD"/>
    <property type="match status" value="2"/>
</dbReference>
<accession>A0A433V3H8</accession>
<reference evidence="3" key="1">
    <citation type="submission" date="2018-12" db="EMBL/GenBank/DDBJ databases">
        <authorList>
            <person name="Will S."/>
            <person name="Neumann-Schaal M."/>
            <person name="Henke P."/>
        </authorList>
    </citation>
    <scope>NUCLEOTIDE SEQUENCE</scope>
    <source>
        <strain evidence="3">PCC 7102</strain>
    </source>
</reference>
<dbReference type="EMBL" id="RSCL01000023">
    <property type="protein sequence ID" value="RUT00631.1"/>
    <property type="molecule type" value="Genomic_DNA"/>
</dbReference>
<keyword evidence="4" id="KW-1185">Reference proteome</keyword>
<gene>
    <name evidence="3" type="ORF">DSM106972_074020</name>
</gene>
<dbReference type="InterPro" id="IPR036366">
    <property type="entry name" value="PGBDSf"/>
</dbReference>
<name>A0A433V3H8_9CYAN</name>
<feature type="chain" id="PRO_5030092487" description="Peptidoglycan binding-like domain-containing protein" evidence="1">
    <location>
        <begin position="23"/>
        <end position="216"/>
    </location>
</feature>
<feature type="signal peptide" evidence="1">
    <location>
        <begin position="1"/>
        <end position="22"/>
    </location>
</feature>
<feature type="domain" description="Peptidoglycan binding-like" evidence="2">
    <location>
        <begin position="148"/>
        <end position="205"/>
    </location>
</feature>
<dbReference type="OrthoDB" id="513300at2"/>
<proteinExistence type="predicted"/>
<evidence type="ECO:0000313" key="3">
    <source>
        <dbReference type="EMBL" id="RUT00631.1"/>
    </source>
</evidence>
<comment type="caution">
    <text evidence="3">The sequence shown here is derived from an EMBL/GenBank/DDBJ whole genome shotgun (WGS) entry which is preliminary data.</text>
</comment>
<evidence type="ECO:0000259" key="2">
    <source>
        <dbReference type="Pfam" id="PF01471"/>
    </source>
</evidence>
<evidence type="ECO:0000313" key="4">
    <source>
        <dbReference type="Proteomes" id="UP000271624"/>
    </source>
</evidence>
<dbReference type="InterPro" id="IPR036365">
    <property type="entry name" value="PGBD-like_sf"/>
</dbReference>
<dbReference type="SUPFAM" id="SSF47090">
    <property type="entry name" value="PGBD-like"/>
    <property type="match status" value="2"/>
</dbReference>
<dbReference type="Proteomes" id="UP000271624">
    <property type="component" value="Unassembled WGS sequence"/>
</dbReference>
<evidence type="ECO:0000256" key="1">
    <source>
        <dbReference type="SAM" id="SignalP"/>
    </source>
</evidence>
<organism evidence="3 4">
    <name type="scientific">Dulcicalothrix desertica PCC 7102</name>
    <dbReference type="NCBI Taxonomy" id="232991"/>
    <lineage>
        <taxon>Bacteria</taxon>
        <taxon>Bacillati</taxon>
        <taxon>Cyanobacteriota</taxon>
        <taxon>Cyanophyceae</taxon>
        <taxon>Nostocales</taxon>
        <taxon>Calotrichaceae</taxon>
        <taxon>Dulcicalothrix</taxon>
    </lineage>
</organism>
<keyword evidence="1" id="KW-0732">Signal</keyword>
<feature type="domain" description="Peptidoglycan binding-like" evidence="2">
    <location>
        <begin position="63"/>
        <end position="117"/>
    </location>
</feature>
<reference evidence="3" key="2">
    <citation type="journal article" date="2019" name="Genome Biol. Evol.">
        <title>Day and night: Metabolic profiles and evolutionary relationships of six axenic non-marine cyanobacteria.</title>
        <authorList>
            <person name="Will S.E."/>
            <person name="Henke P."/>
            <person name="Boedeker C."/>
            <person name="Huang S."/>
            <person name="Brinkmann H."/>
            <person name="Rohde M."/>
            <person name="Jarek M."/>
            <person name="Friedl T."/>
            <person name="Seufert S."/>
            <person name="Schumacher M."/>
            <person name="Overmann J."/>
            <person name="Neumann-Schaal M."/>
            <person name="Petersen J."/>
        </authorList>
    </citation>
    <scope>NUCLEOTIDE SEQUENCE [LARGE SCALE GENOMIC DNA]</scope>
    <source>
        <strain evidence="3">PCC 7102</strain>
    </source>
</reference>
<dbReference type="Pfam" id="PF01471">
    <property type="entry name" value="PG_binding_1"/>
    <property type="match status" value="2"/>
</dbReference>